<dbReference type="Pfam" id="PF04938">
    <property type="entry name" value="SIP1"/>
    <property type="match status" value="1"/>
</dbReference>
<evidence type="ECO:0000256" key="1">
    <source>
        <dbReference type="SAM" id="MobiDB-lite"/>
    </source>
</evidence>
<name>S9U9E5_9TRYP</name>
<dbReference type="EMBL" id="ATMH01006705">
    <property type="protein sequence ID" value="EPY25538.1"/>
    <property type="molecule type" value="Genomic_DNA"/>
</dbReference>
<comment type="caution">
    <text evidence="2">The sequence shown here is derived from an EMBL/GenBank/DDBJ whole genome shotgun (WGS) entry which is preliminary data.</text>
</comment>
<feature type="region of interest" description="Disordered" evidence="1">
    <location>
        <begin position="47"/>
        <end position="94"/>
    </location>
</feature>
<reference evidence="2 3" key="1">
    <citation type="journal article" date="2013" name="PLoS ONE">
        <title>Predicting the Proteins of Angomonas deanei, Strigomonas culicis and Their Respective Endosymbionts Reveals New Aspects of the Trypanosomatidae Family.</title>
        <authorList>
            <person name="Motta M.C."/>
            <person name="Martins A.C."/>
            <person name="de Souza S.S."/>
            <person name="Catta-Preta C.M."/>
            <person name="Silva R."/>
            <person name="Klein C.C."/>
            <person name="de Almeida L.G."/>
            <person name="de Lima Cunha O."/>
            <person name="Ciapina L.P."/>
            <person name="Brocchi M."/>
            <person name="Colabardini A.C."/>
            <person name="de Araujo Lima B."/>
            <person name="Machado C.R."/>
            <person name="de Almeida Soares C.M."/>
            <person name="Probst C.M."/>
            <person name="de Menezes C.B."/>
            <person name="Thompson C.E."/>
            <person name="Bartholomeu D.C."/>
            <person name="Gradia D.F."/>
            <person name="Pavoni D.P."/>
            <person name="Grisard E.C."/>
            <person name="Fantinatti-Garboggini F."/>
            <person name="Marchini F.K."/>
            <person name="Rodrigues-Luiz G.F."/>
            <person name="Wagner G."/>
            <person name="Goldman G.H."/>
            <person name="Fietto J.L."/>
            <person name="Elias M.C."/>
            <person name="Goldman M.H."/>
            <person name="Sagot M.F."/>
            <person name="Pereira M."/>
            <person name="Stoco P.H."/>
            <person name="de Mendonca-Neto R.P."/>
            <person name="Teixeira S.M."/>
            <person name="Maciel T.E."/>
            <person name="de Oliveira Mendes T.A."/>
            <person name="Urmenyi T.P."/>
            <person name="de Souza W."/>
            <person name="Schenkman S."/>
            <person name="de Vasconcelos A.T."/>
        </authorList>
    </citation>
    <scope>NUCLEOTIDE SEQUENCE [LARGE SCALE GENOMIC DNA]</scope>
</reference>
<dbReference type="AlphaFoldDB" id="S9U9E5"/>
<gene>
    <name evidence="2" type="ORF">STCU_06705</name>
</gene>
<dbReference type="Gene3D" id="1.20.58.1070">
    <property type="match status" value="1"/>
</dbReference>
<organism evidence="2 3">
    <name type="scientific">Strigomonas culicis</name>
    <dbReference type="NCBI Taxonomy" id="28005"/>
    <lineage>
        <taxon>Eukaryota</taxon>
        <taxon>Discoba</taxon>
        <taxon>Euglenozoa</taxon>
        <taxon>Kinetoplastea</taxon>
        <taxon>Metakinetoplastina</taxon>
        <taxon>Trypanosomatida</taxon>
        <taxon>Trypanosomatidae</taxon>
        <taxon>Strigomonadinae</taxon>
        <taxon>Strigomonas</taxon>
    </lineage>
</organism>
<protein>
    <submittedName>
        <fullName evidence="2">Uncharacterized protein</fullName>
    </submittedName>
</protein>
<dbReference type="OrthoDB" id="277659at2759"/>
<keyword evidence="3" id="KW-1185">Reference proteome</keyword>
<proteinExistence type="predicted"/>
<evidence type="ECO:0000313" key="3">
    <source>
        <dbReference type="Proteomes" id="UP000015354"/>
    </source>
</evidence>
<dbReference type="InterPro" id="IPR035426">
    <property type="entry name" value="Gemin2/Brr1"/>
</dbReference>
<accession>S9U9E5</accession>
<sequence length="494" mass="54270">MDDYEKYLKHASQVKRKTFSHGFIEAKKDTVGASVEKQEETLVRMNVGAGAPHNNMLPLKKKRARSPSSDDDVERVQTKAASATPNEGNVAPSPAVDVKTSAAVAPAAPGKKTISLMQKWFSGNVLKEATVEASQAPSSDYVEITIARFSAARERMISLRSDVEDVECLLAKQGGGAEALADTQRRRALVGPANWKAVRDALTRCAERSPTTHRETRRMVALLLRRKGRAQVPRVCSVKRWHEFLNGHGPAADKYPSLSQFVWLSSACTTCGFAVLVRRFTHGVRDALLCAQGAPSDTRDRLYIADEDEGVAPGDDGSQEEEANGQQPDPQRHEVDGPADPVDVLVATQPSLTHIHNDSHRKLLVFLRFFMPSEVAVASAGDGRTVHRSSGFGVWLLSMLTALDAPLDPDTDRLVHDLFRRTCEQVRVLGDYKNVHGEHRGDLVGALAASSSTKIYRTYSSMEDVGREDVLALYSLLIVLGNFFRQNQNRLIPL</sequence>
<evidence type="ECO:0000313" key="2">
    <source>
        <dbReference type="EMBL" id="EPY25538.1"/>
    </source>
</evidence>
<dbReference type="GO" id="GO:0000387">
    <property type="term" value="P:spliceosomal snRNP assembly"/>
    <property type="evidence" value="ECO:0007669"/>
    <property type="project" value="InterPro"/>
</dbReference>
<dbReference type="Proteomes" id="UP000015354">
    <property type="component" value="Unassembled WGS sequence"/>
</dbReference>
<feature type="region of interest" description="Disordered" evidence="1">
    <location>
        <begin position="308"/>
        <end position="339"/>
    </location>
</feature>